<proteinExistence type="predicted"/>
<accession>A0AAP0EYW2</accession>
<protein>
    <submittedName>
        <fullName evidence="2">Uncharacterized protein</fullName>
    </submittedName>
</protein>
<feature type="transmembrane region" description="Helical" evidence="1">
    <location>
        <begin position="13"/>
        <end position="32"/>
    </location>
</feature>
<keyword evidence="1" id="KW-0472">Membrane</keyword>
<gene>
    <name evidence="2" type="ORF">Sjap_023081</name>
</gene>
<dbReference type="Proteomes" id="UP001417504">
    <property type="component" value="Unassembled WGS sequence"/>
</dbReference>
<comment type="caution">
    <text evidence="2">The sequence shown here is derived from an EMBL/GenBank/DDBJ whole genome shotgun (WGS) entry which is preliminary data.</text>
</comment>
<sequence length="108" mass="12309">MVCRGLSDCLLKLLNFLLSLVGYGGYEVFLFVEWKRVSHDDKGISPVSDNAQIIEFGRPLLIAVSLSEGFLDKLPKTCYRSVHECDNLRKDFNRINKEVARLKNVSFV</sequence>
<dbReference type="EMBL" id="JBBNAE010000009">
    <property type="protein sequence ID" value="KAK9097584.1"/>
    <property type="molecule type" value="Genomic_DNA"/>
</dbReference>
<keyword evidence="1" id="KW-0812">Transmembrane</keyword>
<organism evidence="2 3">
    <name type="scientific">Stephania japonica</name>
    <dbReference type="NCBI Taxonomy" id="461633"/>
    <lineage>
        <taxon>Eukaryota</taxon>
        <taxon>Viridiplantae</taxon>
        <taxon>Streptophyta</taxon>
        <taxon>Embryophyta</taxon>
        <taxon>Tracheophyta</taxon>
        <taxon>Spermatophyta</taxon>
        <taxon>Magnoliopsida</taxon>
        <taxon>Ranunculales</taxon>
        <taxon>Menispermaceae</taxon>
        <taxon>Menispermoideae</taxon>
        <taxon>Cissampelideae</taxon>
        <taxon>Stephania</taxon>
    </lineage>
</organism>
<evidence type="ECO:0000313" key="2">
    <source>
        <dbReference type="EMBL" id="KAK9097584.1"/>
    </source>
</evidence>
<name>A0AAP0EYW2_9MAGN</name>
<dbReference type="AlphaFoldDB" id="A0AAP0EYW2"/>
<reference evidence="2 3" key="1">
    <citation type="submission" date="2024-01" db="EMBL/GenBank/DDBJ databases">
        <title>Genome assemblies of Stephania.</title>
        <authorList>
            <person name="Yang L."/>
        </authorList>
    </citation>
    <scope>NUCLEOTIDE SEQUENCE [LARGE SCALE GENOMIC DNA]</scope>
    <source>
        <strain evidence="2">QJT</strain>
        <tissue evidence="2">Leaf</tissue>
    </source>
</reference>
<evidence type="ECO:0000313" key="3">
    <source>
        <dbReference type="Proteomes" id="UP001417504"/>
    </source>
</evidence>
<keyword evidence="1" id="KW-1133">Transmembrane helix</keyword>
<evidence type="ECO:0000256" key="1">
    <source>
        <dbReference type="SAM" id="Phobius"/>
    </source>
</evidence>
<keyword evidence="3" id="KW-1185">Reference proteome</keyword>